<dbReference type="OrthoDB" id="5513193at2"/>
<feature type="region of interest" description="Disordered" evidence="5">
    <location>
        <begin position="112"/>
        <end position="131"/>
    </location>
</feature>
<dbReference type="EMBL" id="PPCN01000021">
    <property type="protein sequence ID" value="POF27782.1"/>
    <property type="molecule type" value="Genomic_DNA"/>
</dbReference>
<evidence type="ECO:0000259" key="6">
    <source>
        <dbReference type="PROSITE" id="PS51898"/>
    </source>
</evidence>
<keyword evidence="3" id="KW-0238">DNA-binding</keyword>
<feature type="compositionally biased region" description="Basic residues" evidence="5">
    <location>
        <begin position="400"/>
        <end position="409"/>
    </location>
</feature>
<name>A0A2S3UJ90_9HYPH</name>
<dbReference type="PANTHER" id="PTHR30349:SF81">
    <property type="entry name" value="TYROSINE RECOMBINASE XERC"/>
    <property type="match status" value="1"/>
</dbReference>
<reference evidence="7 8" key="1">
    <citation type="submission" date="2018-01" db="EMBL/GenBank/DDBJ databases">
        <title>Genomic Encyclopedia of Archaeal and Bacterial Type Strains, Phase II (KMG-II): from individual species to whole genera.</title>
        <authorList>
            <person name="Goeker M."/>
        </authorList>
    </citation>
    <scope>NUCLEOTIDE SEQUENCE [LARGE SCALE GENOMIC DNA]</scope>
    <source>
        <strain evidence="7 8">DSM 17023</strain>
    </source>
</reference>
<gene>
    <name evidence="7" type="ORF">CLV41_1218</name>
</gene>
<dbReference type="GO" id="GO:0015074">
    <property type="term" value="P:DNA integration"/>
    <property type="evidence" value="ECO:0007669"/>
    <property type="project" value="UniProtKB-KW"/>
</dbReference>
<evidence type="ECO:0000256" key="4">
    <source>
        <dbReference type="ARBA" id="ARBA00023172"/>
    </source>
</evidence>
<evidence type="ECO:0000256" key="3">
    <source>
        <dbReference type="ARBA" id="ARBA00023125"/>
    </source>
</evidence>
<dbReference type="GO" id="GO:0006310">
    <property type="term" value="P:DNA recombination"/>
    <property type="evidence" value="ECO:0007669"/>
    <property type="project" value="UniProtKB-KW"/>
</dbReference>
<evidence type="ECO:0000313" key="8">
    <source>
        <dbReference type="Proteomes" id="UP000236959"/>
    </source>
</evidence>
<dbReference type="RefSeq" id="WP_103225542.1">
    <property type="nucleotide sequence ID" value="NZ_PPCN01000021.1"/>
</dbReference>
<dbReference type="CDD" id="cd00799">
    <property type="entry name" value="INT_Cre_C"/>
    <property type="match status" value="1"/>
</dbReference>
<dbReference type="Pfam" id="PF00589">
    <property type="entry name" value="Phage_integrase"/>
    <property type="match status" value="1"/>
</dbReference>
<evidence type="ECO:0000256" key="5">
    <source>
        <dbReference type="SAM" id="MobiDB-lite"/>
    </source>
</evidence>
<evidence type="ECO:0000256" key="2">
    <source>
        <dbReference type="ARBA" id="ARBA00022908"/>
    </source>
</evidence>
<dbReference type="SUPFAM" id="SSF56349">
    <property type="entry name" value="DNA breaking-rejoining enzymes"/>
    <property type="match status" value="1"/>
</dbReference>
<dbReference type="SUPFAM" id="SSF47823">
    <property type="entry name" value="lambda integrase-like, N-terminal domain"/>
    <property type="match status" value="1"/>
</dbReference>
<keyword evidence="2" id="KW-0229">DNA integration</keyword>
<dbReference type="GO" id="GO:0003677">
    <property type="term" value="F:DNA binding"/>
    <property type="evidence" value="ECO:0007669"/>
    <property type="project" value="UniProtKB-KW"/>
</dbReference>
<sequence length="409" mass="44501">MSDHRLPAISEALEPSTAQKTESLDALSAILPALAGPERTDQLAALLSEEDIATLRHLASEGIGENSLRALTSDCSYLEGWCVAATGEHLPWPAPVPLILKFIAHHLWDPEKKKADPGHGMPEDVAGTLEDQKLLRVPKNTAGLRPPHAVSTVQRRLASWSTLHRWRGVLGDFSAPDVRSALRLAVRVADRPKARKSRRALTADLLERLVATCNGTDYAAPCLVDLRDKALLLVGFASGGRRRSELSGLRFNQITREDPLPADPNDPGSDLLPAASLRLGRTKTEDSSHDNAVLLIGRPVEAVEIWLEAAGISEGPVFRAIDRWGNVKTRSLTPQSVNAIVKARCIRAGLNADDFSAHGLRSGFLTEAANRDIPIQDAMQQSRHRSLAQASSYYNDAGRSRRRSARMLG</sequence>
<dbReference type="PANTHER" id="PTHR30349">
    <property type="entry name" value="PHAGE INTEGRASE-RELATED"/>
    <property type="match status" value="1"/>
</dbReference>
<dbReference type="PROSITE" id="PS51898">
    <property type="entry name" value="TYR_RECOMBINASE"/>
    <property type="match status" value="1"/>
</dbReference>
<organism evidence="7 8">
    <name type="scientific">Roseibium marinum</name>
    <dbReference type="NCBI Taxonomy" id="281252"/>
    <lineage>
        <taxon>Bacteria</taxon>
        <taxon>Pseudomonadati</taxon>
        <taxon>Pseudomonadota</taxon>
        <taxon>Alphaproteobacteria</taxon>
        <taxon>Hyphomicrobiales</taxon>
        <taxon>Stappiaceae</taxon>
        <taxon>Roseibium</taxon>
    </lineage>
</organism>
<accession>A0A2S3UJ90</accession>
<dbReference type="Gene3D" id="1.10.150.130">
    <property type="match status" value="1"/>
</dbReference>
<evidence type="ECO:0000256" key="1">
    <source>
        <dbReference type="ARBA" id="ARBA00022829"/>
    </source>
</evidence>
<proteinExistence type="predicted"/>
<keyword evidence="4" id="KW-0233">DNA recombination</keyword>
<keyword evidence="1" id="KW-0159">Chromosome partition</keyword>
<dbReference type="Proteomes" id="UP000236959">
    <property type="component" value="Unassembled WGS sequence"/>
</dbReference>
<protein>
    <submittedName>
        <fullName evidence="7">Phage integrase family protein</fullName>
    </submittedName>
</protein>
<dbReference type="InterPro" id="IPR010998">
    <property type="entry name" value="Integrase_recombinase_N"/>
</dbReference>
<dbReference type="InterPro" id="IPR002104">
    <property type="entry name" value="Integrase_catalytic"/>
</dbReference>
<dbReference type="AlphaFoldDB" id="A0A2S3UJ90"/>
<dbReference type="GO" id="GO:0007059">
    <property type="term" value="P:chromosome segregation"/>
    <property type="evidence" value="ECO:0007669"/>
    <property type="project" value="UniProtKB-KW"/>
</dbReference>
<evidence type="ECO:0000313" key="7">
    <source>
        <dbReference type="EMBL" id="POF27782.1"/>
    </source>
</evidence>
<comment type="caution">
    <text evidence="7">The sequence shown here is derived from an EMBL/GenBank/DDBJ whole genome shotgun (WGS) entry which is preliminary data.</text>
</comment>
<feature type="domain" description="Tyr recombinase" evidence="6">
    <location>
        <begin position="196"/>
        <end position="407"/>
    </location>
</feature>
<dbReference type="InterPro" id="IPR050090">
    <property type="entry name" value="Tyrosine_recombinase_XerCD"/>
</dbReference>
<feature type="region of interest" description="Disordered" evidence="5">
    <location>
        <begin position="380"/>
        <end position="409"/>
    </location>
</feature>
<dbReference type="Gene3D" id="1.10.443.10">
    <property type="entry name" value="Intergrase catalytic core"/>
    <property type="match status" value="1"/>
</dbReference>
<dbReference type="InterPro" id="IPR013762">
    <property type="entry name" value="Integrase-like_cat_sf"/>
</dbReference>
<dbReference type="InterPro" id="IPR011010">
    <property type="entry name" value="DNA_brk_join_enz"/>
</dbReference>
<keyword evidence="8" id="KW-1185">Reference proteome</keyword>